<feature type="transmembrane region" description="Helical" evidence="1">
    <location>
        <begin position="6"/>
        <end position="25"/>
    </location>
</feature>
<keyword evidence="1" id="KW-0472">Membrane</keyword>
<reference evidence="2 3" key="1">
    <citation type="submission" date="2016-11" db="EMBL/GenBank/DDBJ databases">
        <title>Whole genomes of Flavobacteriaceae.</title>
        <authorList>
            <person name="Stine C."/>
            <person name="Li C."/>
            <person name="Tadesse D."/>
        </authorList>
    </citation>
    <scope>NUCLEOTIDE SEQUENCE [LARGE SCALE GENOMIC DNA]</scope>
    <source>
        <strain evidence="2 3">CCUG 59446</strain>
    </source>
</reference>
<feature type="transmembrane region" description="Helical" evidence="1">
    <location>
        <begin position="37"/>
        <end position="58"/>
    </location>
</feature>
<feature type="transmembrane region" description="Helical" evidence="1">
    <location>
        <begin position="64"/>
        <end position="87"/>
    </location>
</feature>
<dbReference type="AlphaFoldDB" id="A0A226I604"/>
<evidence type="ECO:0000256" key="1">
    <source>
        <dbReference type="SAM" id="Phobius"/>
    </source>
</evidence>
<evidence type="ECO:0008006" key="4">
    <source>
        <dbReference type="Google" id="ProtNLM"/>
    </source>
</evidence>
<dbReference type="Proteomes" id="UP000198336">
    <property type="component" value="Unassembled WGS sequence"/>
</dbReference>
<sequence>MSRKTISIISYLTLVGWVISFLVYHNGGRSSFAQYHLKQSFGLGVLSAALGCAFIPIFSINPVISTFFTVFSFGILVFLIAGIVNAVNQKRKPIPLIGSMFVDRFNFIKY</sequence>
<name>A0A226I604_9FLAO</name>
<evidence type="ECO:0000313" key="2">
    <source>
        <dbReference type="EMBL" id="OXB01706.1"/>
    </source>
</evidence>
<gene>
    <name evidence="2" type="ORF">B0A75_04505</name>
</gene>
<protein>
    <recommendedName>
        <fullName evidence="4">Import component protein</fullName>
    </recommendedName>
</protein>
<dbReference type="RefSeq" id="WP_089053100.1">
    <property type="nucleotide sequence ID" value="NZ_JBGGGN010000005.1"/>
</dbReference>
<proteinExistence type="predicted"/>
<keyword evidence="3" id="KW-1185">Reference proteome</keyword>
<dbReference type="EMBL" id="MUHA01000006">
    <property type="protein sequence ID" value="OXB01706.1"/>
    <property type="molecule type" value="Genomic_DNA"/>
</dbReference>
<evidence type="ECO:0000313" key="3">
    <source>
        <dbReference type="Proteomes" id="UP000198336"/>
    </source>
</evidence>
<keyword evidence="1" id="KW-1133">Transmembrane helix</keyword>
<accession>A0A226I604</accession>
<comment type="caution">
    <text evidence="2">The sequence shown here is derived from an EMBL/GenBank/DDBJ whole genome shotgun (WGS) entry which is preliminary data.</text>
</comment>
<organism evidence="2 3">
    <name type="scientific">Flavobacterium oncorhynchi</name>
    <dbReference type="NCBI Taxonomy" id="728056"/>
    <lineage>
        <taxon>Bacteria</taxon>
        <taxon>Pseudomonadati</taxon>
        <taxon>Bacteroidota</taxon>
        <taxon>Flavobacteriia</taxon>
        <taxon>Flavobacteriales</taxon>
        <taxon>Flavobacteriaceae</taxon>
        <taxon>Flavobacterium</taxon>
    </lineage>
</organism>
<keyword evidence="1" id="KW-0812">Transmembrane</keyword>